<reference evidence="7" key="2">
    <citation type="submission" date="2023-05" db="EMBL/GenBank/DDBJ databases">
        <authorList>
            <consortium name="Lawrence Berkeley National Laboratory"/>
            <person name="Steindorff A."/>
            <person name="Hensen N."/>
            <person name="Bonometti L."/>
            <person name="Westerberg I."/>
            <person name="Brannstrom I.O."/>
            <person name="Guillou S."/>
            <person name="Cros-Aarteil S."/>
            <person name="Calhoun S."/>
            <person name="Haridas S."/>
            <person name="Kuo A."/>
            <person name="Mondo S."/>
            <person name="Pangilinan J."/>
            <person name="Riley R."/>
            <person name="Labutti K."/>
            <person name="Andreopoulos B."/>
            <person name="Lipzen A."/>
            <person name="Chen C."/>
            <person name="Yanf M."/>
            <person name="Daum C."/>
            <person name="Ng V."/>
            <person name="Clum A."/>
            <person name="Ohm R."/>
            <person name="Martin F."/>
            <person name="Silar P."/>
            <person name="Natvig D."/>
            <person name="Lalanne C."/>
            <person name="Gautier V."/>
            <person name="Ament-Velasquez S.L."/>
            <person name="Kruys A."/>
            <person name="Hutchinson M.I."/>
            <person name="Powell A.J."/>
            <person name="Barry K."/>
            <person name="Miller A.N."/>
            <person name="Grigoriev I.V."/>
            <person name="Debuchy R."/>
            <person name="Gladieux P."/>
            <person name="Thoren M.H."/>
            <person name="Johannesson H."/>
        </authorList>
    </citation>
    <scope>NUCLEOTIDE SEQUENCE</scope>
    <source>
        <strain evidence="7">PSN309</strain>
    </source>
</reference>
<protein>
    <recommendedName>
        <fullName evidence="4">Ornithine decarboxylase antizyme</fullName>
    </recommendedName>
</protein>
<accession>A0AAN6WS10</accession>
<dbReference type="InterPro" id="IPR016181">
    <property type="entry name" value="Acyl_CoA_acyltransferase"/>
</dbReference>
<keyword evidence="8" id="KW-1185">Reference proteome</keyword>
<dbReference type="InterPro" id="IPR002993">
    <property type="entry name" value="ODC_AZ"/>
</dbReference>
<evidence type="ECO:0000256" key="1">
    <source>
        <dbReference type="ARBA" id="ARBA00002307"/>
    </source>
</evidence>
<dbReference type="GO" id="GO:0005737">
    <property type="term" value="C:cytoplasm"/>
    <property type="evidence" value="ECO:0007669"/>
    <property type="project" value="TreeGrafter"/>
</dbReference>
<comment type="function">
    <text evidence="1">Ornithine decarboxylase (ODC) antizyme protein that negatively regulates ODC activity and intracellular polyamine biosynthesis in response to increased intracellular polyamine levels. Binds to ODC monomers, inhibiting the assembly of the functional ODC homodimer, and targets the monomers for ubiquitin-independent proteolytic destruction by the 26S proteasome.</text>
</comment>
<reference evidence="7" key="1">
    <citation type="journal article" date="2023" name="Mol. Phylogenet. Evol.">
        <title>Genome-scale phylogeny and comparative genomics of the fungal order Sordariales.</title>
        <authorList>
            <person name="Hensen N."/>
            <person name="Bonometti L."/>
            <person name="Westerberg I."/>
            <person name="Brannstrom I.O."/>
            <person name="Guillou S."/>
            <person name="Cros-Aarteil S."/>
            <person name="Calhoun S."/>
            <person name="Haridas S."/>
            <person name="Kuo A."/>
            <person name="Mondo S."/>
            <person name="Pangilinan J."/>
            <person name="Riley R."/>
            <person name="LaButti K."/>
            <person name="Andreopoulos B."/>
            <person name="Lipzen A."/>
            <person name="Chen C."/>
            <person name="Yan M."/>
            <person name="Daum C."/>
            <person name="Ng V."/>
            <person name="Clum A."/>
            <person name="Steindorff A."/>
            <person name="Ohm R.A."/>
            <person name="Martin F."/>
            <person name="Silar P."/>
            <person name="Natvig D.O."/>
            <person name="Lalanne C."/>
            <person name="Gautier V."/>
            <person name="Ament-Velasquez S.L."/>
            <person name="Kruys A."/>
            <person name="Hutchinson M.I."/>
            <person name="Powell A.J."/>
            <person name="Barry K."/>
            <person name="Miller A.N."/>
            <person name="Grigoriev I.V."/>
            <person name="Debuchy R."/>
            <person name="Gladieux P."/>
            <person name="Hiltunen Thoren M."/>
            <person name="Johannesson H."/>
        </authorList>
    </citation>
    <scope>NUCLEOTIDE SEQUENCE</scope>
    <source>
        <strain evidence="7">PSN309</strain>
    </source>
</reference>
<evidence type="ECO:0000256" key="4">
    <source>
        <dbReference type="ARBA" id="ARBA00017712"/>
    </source>
</evidence>
<comment type="subunit">
    <text evidence="3">Interacts with ODC and thereby sterically blocks ODC homodimerization.</text>
</comment>
<evidence type="ECO:0000256" key="5">
    <source>
        <dbReference type="ARBA" id="ARBA00022758"/>
    </source>
</evidence>
<dbReference type="Proteomes" id="UP001302126">
    <property type="component" value="Unassembled WGS sequence"/>
</dbReference>
<comment type="similarity">
    <text evidence="2">Belongs to the ODC antizyme family.</text>
</comment>
<dbReference type="GO" id="GO:0075523">
    <property type="term" value="P:viral translational frameshifting"/>
    <property type="evidence" value="ECO:0007669"/>
    <property type="project" value="UniProtKB-KW"/>
</dbReference>
<dbReference type="GO" id="GO:0045732">
    <property type="term" value="P:positive regulation of protein catabolic process"/>
    <property type="evidence" value="ECO:0007669"/>
    <property type="project" value="TreeGrafter"/>
</dbReference>
<dbReference type="SUPFAM" id="SSF55729">
    <property type="entry name" value="Acyl-CoA N-acyltransferases (Nat)"/>
    <property type="match status" value="1"/>
</dbReference>
<dbReference type="AlphaFoldDB" id="A0AAN6WS10"/>
<dbReference type="PANTHER" id="PTHR10279:SF10">
    <property type="entry name" value="ORNITHINE DECARBOXYLASE ANTIZYME"/>
    <property type="match status" value="1"/>
</dbReference>
<sequence>MAPMKQKNNNSSSNYYAAGQDVLRQANILASCYSGPSGIPEVPSTGLPSPPSSPPLAAINTSTNELALTPKPRKSLTADQSTGRRRGGATLRIREECERFFCETLRAMFLGERNEAMHGSIMTARVFNNNHNNMNTTTYDQQMTPPDDDYPVQQVMGGGHHMPVARETPTTTYGTIPAWLEIWDYVGGSSFRGFIAEDLSLCTKTLYVFFDSHVMSRDLKQALVALIELAEGPLDCSHMVIAIERSIEQEEARALTKGLQWAGFSLTTLDFWTPTGLDVVSDRWVFMGMEV</sequence>
<dbReference type="PANTHER" id="PTHR10279">
    <property type="entry name" value="ORNITHINE DECARBOXYLASE ANTIZYME"/>
    <property type="match status" value="1"/>
</dbReference>
<evidence type="ECO:0000313" key="7">
    <source>
        <dbReference type="EMBL" id="KAK4185262.1"/>
    </source>
</evidence>
<dbReference type="InterPro" id="IPR038581">
    <property type="entry name" value="ODC_AZ_sf"/>
</dbReference>
<name>A0AAN6WS10_9PEZI</name>
<dbReference type="Gene3D" id="3.40.630.60">
    <property type="match status" value="1"/>
</dbReference>
<feature type="region of interest" description="Disordered" evidence="6">
    <location>
        <begin position="69"/>
        <end position="89"/>
    </location>
</feature>
<keyword evidence="5" id="KW-0688">Ribosomal frameshifting</keyword>
<comment type="caution">
    <text evidence="7">The sequence shown here is derived from an EMBL/GenBank/DDBJ whole genome shotgun (WGS) entry which is preliminary data.</text>
</comment>
<proteinExistence type="inferred from homology"/>
<organism evidence="7 8">
    <name type="scientific">Podospora australis</name>
    <dbReference type="NCBI Taxonomy" id="1536484"/>
    <lineage>
        <taxon>Eukaryota</taxon>
        <taxon>Fungi</taxon>
        <taxon>Dikarya</taxon>
        <taxon>Ascomycota</taxon>
        <taxon>Pezizomycotina</taxon>
        <taxon>Sordariomycetes</taxon>
        <taxon>Sordariomycetidae</taxon>
        <taxon>Sordariales</taxon>
        <taxon>Podosporaceae</taxon>
        <taxon>Podospora</taxon>
    </lineage>
</organism>
<gene>
    <name evidence="7" type="ORF">QBC35DRAFT_389891</name>
</gene>
<evidence type="ECO:0000313" key="8">
    <source>
        <dbReference type="Proteomes" id="UP001302126"/>
    </source>
</evidence>
<evidence type="ECO:0000256" key="2">
    <source>
        <dbReference type="ARBA" id="ARBA00008796"/>
    </source>
</evidence>
<dbReference type="GO" id="GO:0008073">
    <property type="term" value="F:ornithine decarboxylase inhibitor activity"/>
    <property type="evidence" value="ECO:0007669"/>
    <property type="project" value="InterPro"/>
</dbReference>
<evidence type="ECO:0000256" key="6">
    <source>
        <dbReference type="SAM" id="MobiDB-lite"/>
    </source>
</evidence>
<evidence type="ECO:0000256" key="3">
    <source>
        <dbReference type="ARBA" id="ARBA00011486"/>
    </source>
</evidence>
<feature type="region of interest" description="Disordered" evidence="6">
    <location>
        <begin position="39"/>
        <end position="58"/>
    </location>
</feature>
<dbReference type="EMBL" id="MU864456">
    <property type="protein sequence ID" value="KAK4185262.1"/>
    <property type="molecule type" value="Genomic_DNA"/>
</dbReference>
<dbReference type="GO" id="GO:0005634">
    <property type="term" value="C:nucleus"/>
    <property type="evidence" value="ECO:0007669"/>
    <property type="project" value="TreeGrafter"/>
</dbReference>
<dbReference type="Pfam" id="PF02100">
    <property type="entry name" value="ODC_AZ"/>
    <property type="match status" value="1"/>
</dbReference>